<keyword evidence="2" id="KW-0229">DNA integration</keyword>
<dbReference type="InterPro" id="IPR025166">
    <property type="entry name" value="Integrase_DNA_bind_dom"/>
</dbReference>
<dbReference type="SUPFAM" id="SSF56349">
    <property type="entry name" value="DNA breaking-rejoining enzymes"/>
    <property type="match status" value="1"/>
</dbReference>
<dbReference type="InterPro" id="IPR010998">
    <property type="entry name" value="Integrase_recombinase_N"/>
</dbReference>
<dbReference type="InterPro" id="IPR013762">
    <property type="entry name" value="Integrase-like_cat_sf"/>
</dbReference>
<dbReference type="Gene3D" id="1.10.150.130">
    <property type="match status" value="1"/>
</dbReference>
<dbReference type="Pfam" id="PF13356">
    <property type="entry name" value="Arm-DNA-bind_3"/>
    <property type="match status" value="1"/>
</dbReference>
<reference evidence="7 8" key="1">
    <citation type="submission" date="2024-09" db="EMBL/GenBank/DDBJ databases">
        <authorList>
            <person name="Zhang Z.-H."/>
        </authorList>
    </citation>
    <scope>NUCLEOTIDE SEQUENCE [LARGE SCALE GENOMIC DNA]</scope>
    <source>
        <strain evidence="7 8">HHTR114</strain>
    </source>
</reference>
<evidence type="ECO:0000259" key="6">
    <source>
        <dbReference type="PROSITE" id="PS51898"/>
    </source>
</evidence>
<feature type="domain" description="Tyr recombinase" evidence="6">
    <location>
        <begin position="217"/>
        <end position="401"/>
    </location>
</feature>
<comment type="similarity">
    <text evidence="1">Belongs to the 'phage' integrase family.</text>
</comment>
<organism evidence="7 8">
    <name type="scientific">Hyphococcus aureus</name>
    <dbReference type="NCBI Taxonomy" id="2666033"/>
    <lineage>
        <taxon>Bacteria</taxon>
        <taxon>Pseudomonadati</taxon>
        <taxon>Pseudomonadota</taxon>
        <taxon>Alphaproteobacteria</taxon>
        <taxon>Parvularculales</taxon>
        <taxon>Parvularculaceae</taxon>
        <taxon>Hyphococcus</taxon>
    </lineage>
</organism>
<keyword evidence="3" id="KW-0238">DNA-binding</keyword>
<dbReference type="Proteomes" id="UP001596116">
    <property type="component" value="Unassembled WGS sequence"/>
</dbReference>
<dbReference type="Pfam" id="PF00589">
    <property type="entry name" value="Phage_integrase"/>
    <property type="match status" value="1"/>
</dbReference>
<keyword evidence="4" id="KW-0233">DNA recombination</keyword>
<dbReference type="InterPro" id="IPR038488">
    <property type="entry name" value="Integrase_DNA-bd_sf"/>
</dbReference>
<feature type="region of interest" description="Disordered" evidence="5">
    <location>
        <begin position="199"/>
        <end position="218"/>
    </location>
</feature>
<keyword evidence="8" id="KW-1185">Reference proteome</keyword>
<dbReference type="InterPro" id="IPR002104">
    <property type="entry name" value="Integrase_catalytic"/>
</dbReference>
<evidence type="ECO:0000256" key="4">
    <source>
        <dbReference type="ARBA" id="ARBA00023172"/>
    </source>
</evidence>
<protein>
    <submittedName>
        <fullName evidence="7">Tyrosine-type recombinase/integrase</fullName>
    </submittedName>
</protein>
<dbReference type="Gene3D" id="3.30.160.390">
    <property type="entry name" value="Integrase, DNA-binding domain"/>
    <property type="match status" value="1"/>
</dbReference>
<dbReference type="PROSITE" id="PS51898">
    <property type="entry name" value="TYR_RECOMBINASE"/>
    <property type="match status" value="1"/>
</dbReference>
<gene>
    <name evidence="7" type="ORF">ACFMB1_19785</name>
</gene>
<dbReference type="EMBL" id="JBHPON010000004">
    <property type="protein sequence ID" value="MFC6037803.1"/>
    <property type="molecule type" value="Genomic_DNA"/>
</dbReference>
<dbReference type="InterPro" id="IPR050808">
    <property type="entry name" value="Phage_Integrase"/>
</dbReference>
<dbReference type="PANTHER" id="PTHR30629">
    <property type="entry name" value="PROPHAGE INTEGRASE"/>
    <property type="match status" value="1"/>
</dbReference>
<evidence type="ECO:0000256" key="1">
    <source>
        <dbReference type="ARBA" id="ARBA00008857"/>
    </source>
</evidence>
<evidence type="ECO:0000313" key="8">
    <source>
        <dbReference type="Proteomes" id="UP001596116"/>
    </source>
</evidence>
<evidence type="ECO:0000256" key="5">
    <source>
        <dbReference type="SAM" id="MobiDB-lite"/>
    </source>
</evidence>
<comment type="caution">
    <text evidence="7">The sequence shown here is derived from an EMBL/GenBank/DDBJ whole genome shotgun (WGS) entry which is preliminary data.</text>
</comment>
<name>A0ABW1L3X8_9PROT</name>
<feature type="compositionally biased region" description="Polar residues" evidence="5">
    <location>
        <begin position="199"/>
        <end position="210"/>
    </location>
</feature>
<evidence type="ECO:0000256" key="3">
    <source>
        <dbReference type="ARBA" id="ARBA00023125"/>
    </source>
</evidence>
<proteinExistence type="inferred from homology"/>
<accession>A0ABW1L3X8</accession>
<evidence type="ECO:0000256" key="2">
    <source>
        <dbReference type="ARBA" id="ARBA00022908"/>
    </source>
</evidence>
<dbReference type="Gene3D" id="1.10.443.10">
    <property type="entry name" value="Intergrase catalytic core"/>
    <property type="match status" value="1"/>
</dbReference>
<sequence>MKTIRMTDRWLSTVKVGAGREEFADAIVRGLRLRVTPRSKKWSVFTRISGKQSRVPLGDYPVVPLAAARDRADEVLSTDTIGEFQRKLQRYSSTKSPTMLSLCEDYTDQMQAKGQSSHKEYRRALCESPSSFCVFLQERLGREGLVADVNTAIVADWLRSIYERAPSHSRHCRAYLHAVFEWAIKAEYDYTSPQGRKSYGVTSNPVSSTPGGAKSKPRQRVLTSDELKLVWSHISEVSEPKVAKAIRTVISMGGLRISEIVGIQSSWCENGWLTLPETKNGREHSLPFTKLASIELEAELNSANETAQTYFFPNRSRKDEAMPITTTGRAVSRIIKHLEMEPFQLRDIRRTMKTHLLDKEYVEEREIDIWHNHGQKSDVARKHYSWAEYRSLKQRVADQIDRFLDDFIT</sequence>
<dbReference type="PANTHER" id="PTHR30629:SF2">
    <property type="entry name" value="PROPHAGE INTEGRASE INTS-RELATED"/>
    <property type="match status" value="1"/>
</dbReference>
<evidence type="ECO:0000313" key="7">
    <source>
        <dbReference type="EMBL" id="MFC6037803.1"/>
    </source>
</evidence>
<dbReference type="InterPro" id="IPR011010">
    <property type="entry name" value="DNA_brk_join_enz"/>
</dbReference>
<dbReference type="RefSeq" id="WP_379882925.1">
    <property type="nucleotide sequence ID" value="NZ_JBHPON010000004.1"/>
</dbReference>